<organism evidence="2 3">
    <name type="scientific">Dactylonectria macrodidyma</name>
    <dbReference type="NCBI Taxonomy" id="307937"/>
    <lineage>
        <taxon>Eukaryota</taxon>
        <taxon>Fungi</taxon>
        <taxon>Dikarya</taxon>
        <taxon>Ascomycota</taxon>
        <taxon>Pezizomycotina</taxon>
        <taxon>Sordariomycetes</taxon>
        <taxon>Hypocreomycetidae</taxon>
        <taxon>Hypocreales</taxon>
        <taxon>Nectriaceae</taxon>
        <taxon>Dactylonectria</taxon>
    </lineage>
</organism>
<comment type="caution">
    <text evidence="2">The sequence shown here is derived from an EMBL/GenBank/DDBJ whole genome shotgun (WGS) entry which is preliminary data.</text>
</comment>
<dbReference type="Proteomes" id="UP000738349">
    <property type="component" value="Unassembled WGS sequence"/>
</dbReference>
<dbReference type="AlphaFoldDB" id="A0A9P9FRQ7"/>
<feature type="region of interest" description="Disordered" evidence="1">
    <location>
        <begin position="235"/>
        <end position="283"/>
    </location>
</feature>
<proteinExistence type="predicted"/>
<feature type="compositionally biased region" description="Acidic residues" evidence="1">
    <location>
        <begin position="269"/>
        <end position="283"/>
    </location>
</feature>
<gene>
    <name evidence="2" type="ORF">EDB81DRAFT_874731</name>
</gene>
<name>A0A9P9FRQ7_9HYPO</name>
<reference evidence="2" key="1">
    <citation type="journal article" date="2021" name="Nat. Commun.">
        <title>Genetic determinants of endophytism in the Arabidopsis root mycobiome.</title>
        <authorList>
            <person name="Mesny F."/>
            <person name="Miyauchi S."/>
            <person name="Thiergart T."/>
            <person name="Pickel B."/>
            <person name="Atanasova L."/>
            <person name="Karlsson M."/>
            <person name="Huettel B."/>
            <person name="Barry K.W."/>
            <person name="Haridas S."/>
            <person name="Chen C."/>
            <person name="Bauer D."/>
            <person name="Andreopoulos W."/>
            <person name="Pangilinan J."/>
            <person name="LaButti K."/>
            <person name="Riley R."/>
            <person name="Lipzen A."/>
            <person name="Clum A."/>
            <person name="Drula E."/>
            <person name="Henrissat B."/>
            <person name="Kohler A."/>
            <person name="Grigoriev I.V."/>
            <person name="Martin F.M."/>
            <person name="Hacquard S."/>
        </authorList>
    </citation>
    <scope>NUCLEOTIDE SEQUENCE</scope>
    <source>
        <strain evidence="2">MPI-CAGE-AT-0147</strain>
    </source>
</reference>
<protein>
    <submittedName>
        <fullName evidence="2">Uncharacterized protein</fullName>
    </submittedName>
</protein>
<dbReference type="EMBL" id="JAGMUV010000001">
    <property type="protein sequence ID" value="KAH7175908.1"/>
    <property type="molecule type" value="Genomic_DNA"/>
</dbReference>
<evidence type="ECO:0000313" key="3">
    <source>
        <dbReference type="Proteomes" id="UP000738349"/>
    </source>
</evidence>
<dbReference type="PANTHER" id="PTHR42085">
    <property type="entry name" value="F-BOX DOMAIN-CONTAINING PROTEIN"/>
    <property type="match status" value="1"/>
</dbReference>
<dbReference type="OrthoDB" id="2951834at2759"/>
<evidence type="ECO:0000313" key="2">
    <source>
        <dbReference type="EMBL" id="KAH7175908.1"/>
    </source>
</evidence>
<dbReference type="PANTHER" id="PTHR42085:SF2">
    <property type="entry name" value="F-BOX DOMAIN-CONTAINING PROTEIN"/>
    <property type="match status" value="1"/>
</dbReference>
<sequence>MPDKPERSLLDFPMEIRTMIYKSLLSQTEAISSSSEAHLHPAIIGTCQQIELESRYLLYKENTFKIKICHRYGKLRAALMGADHIGENPFFVPGFRFKSIRRLEITVQVQDKMELWNIQAAVRKVSLALTQIRRLEYVHLRLESKDEIYTPKACFILQNFGLLRRVENVTTEGIDCMYGVLEIHTGAFGFNALLQRASEATLMSNVPMFKNYRTMIVRRLNSGMEELIRRLYEHDEQSKTSPGLGNRPAIGLLSLEDKDNLKNDSKDDATDDESYETADEGED</sequence>
<feature type="compositionally biased region" description="Basic and acidic residues" evidence="1">
    <location>
        <begin position="255"/>
        <end position="268"/>
    </location>
</feature>
<keyword evidence="3" id="KW-1185">Reference proteome</keyword>
<evidence type="ECO:0000256" key="1">
    <source>
        <dbReference type="SAM" id="MobiDB-lite"/>
    </source>
</evidence>
<dbReference type="InterPro" id="IPR038883">
    <property type="entry name" value="AN11006-like"/>
</dbReference>
<accession>A0A9P9FRQ7</accession>